<protein>
    <submittedName>
        <fullName evidence="1">Uncharacterized protein</fullName>
    </submittedName>
</protein>
<keyword evidence="2" id="KW-1185">Reference proteome</keyword>
<dbReference type="RefSeq" id="WP_202008772.1">
    <property type="nucleotide sequence ID" value="NZ_JAERRB010000003.1"/>
</dbReference>
<comment type="caution">
    <text evidence="1">The sequence shown here is derived from an EMBL/GenBank/DDBJ whole genome shotgun (WGS) entry which is preliminary data.</text>
</comment>
<evidence type="ECO:0000313" key="1">
    <source>
        <dbReference type="EMBL" id="MBL0741391.1"/>
    </source>
</evidence>
<evidence type="ECO:0000313" key="2">
    <source>
        <dbReference type="Proteomes" id="UP000613030"/>
    </source>
</evidence>
<gene>
    <name evidence="1" type="ORF">JI741_09175</name>
</gene>
<sequence>MKTIQIRRADGSITSIMFALGKMDGATVSVSWSINQSELSGVVVGEDYFACLLQIREIFEKDNTKILCNGARYDVYPSRMSRLMGKGTNAYVLIIGKQALEENLVDIFEPADLDKIGTVQQQRNYYNAWLDSLR</sequence>
<dbReference type="EMBL" id="JAERRB010000003">
    <property type="protein sequence ID" value="MBL0741391.1"/>
    <property type="molecule type" value="Genomic_DNA"/>
</dbReference>
<name>A0ABS1KPN4_9BACT</name>
<accession>A0ABS1KPN4</accession>
<organism evidence="1 2">
    <name type="scientific">Chryseolinea lacunae</name>
    <dbReference type="NCBI Taxonomy" id="2801331"/>
    <lineage>
        <taxon>Bacteria</taxon>
        <taxon>Pseudomonadati</taxon>
        <taxon>Bacteroidota</taxon>
        <taxon>Cytophagia</taxon>
        <taxon>Cytophagales</taxon>
        <taxon>Fulvivirgaceae</taxon>
        <taxon>Chryseolinea</taxon>
    </lineage>
</organism>
<proteinExistence type="predicted"/>
<dbReference type="Proteomes" id="UP000613030">
    <property type="component" value="Unassembled WGS sequence"/>
</dbReference>
<reference evidence="1 2" key="1">
    <citation type="submission" date="2021-01" db="EMBL/GenBank/DDBJ databases">
        <title>Chryseolinea sp. Jin1 Genome sequencing and assembly.</title>
        <authorList>
            <person name="Kim I."/>
        </authorList>
    </citation>
    <scope>NUCLEOTIDE SEQUENCE [LARGE SCALE GENOMIC DNA]</scope>
    <source>
        <strain evidence="1 2">Jin1</strain>
    </source>
</reference>